<dbReference type="Pfam" id="PF12900">
    <property type="entry name" value="Pyridox_ox_2"/>
    <property type="match status" value="1"/>
</dbReference>
<comment type="caution">
    <text evidence="1">The sequence shown here is derived from an EMBL/GenBank/DDBJ whole genome shotgun (WGS) entry which is preliminary data.</text>
</comment>
<dbReference type="InterPro" id="IPR012349">
    <property type="entry name" value="Split_barrel_FMN-bd"/>
</dbReference>
<evidence type="ECO:0000313" key="2">
    <source>
        <dbReference type="Proteomes" id="UP000186058"/>
    </source>
</evidence>
<dbReference type="PANTHER" id="PTHR34071">
    <property type="entry name" value="5-NITROIMIDAZOLE ANTIBIOTICS RESISTANCE PROTEIN, NIMA-FAMILY-RELATED PROTEIN-RELATED"/>
    <property type="match status" value="1"/>
</dbReference>
<dbReference type="InterPro" id="IPR024747">
    <property type="entry name" value="Pyridox_Oxase-rel"/>
</dbReference>
<dbReference type="Proteomes" id="UP000186058">
    <property type="component" value="Unassembled WGS sequence"/>
</dbReference>
<dbReference type="SUPFAM" id="SSF50475">
    <property type="entry name" value="FMN-binding split barrel"/>
    <property type="match status" value="1"/>
</dbReference>
<sequence>MDMVRYKIRECVDQEKIDSFLQQAKTGYLGLVDGSLPYVVPLNYVWTKGNLYFHGAGDGRRNQVMKENPEVCFTVCESYGTITDPVPAKTDTAYMSVMIFGQAEPITDLDEATHVLQEMINKYVPGYYNRPLPKQHVDKYRSAVFGGPVQVCRVIPHHVTAKESPIEAEKMYGTDMGAGRGDK</sequence>
<name>A0ABX3EU31_9BACL</name>
<dbReference type="PANTHER" id="PTHR34071:SF2">
    <property type="entry name" value="FLAVIN-NUCLEOTIDE-BINDING PROTEIN"/>
    <property type="match status" value="1"/>
</dbReference>
<dbReference type="EMBL" id="LVWI01000001">
    <property type="protein sequence ID" value="OKP91712.1"/>
    <property type="molecule type" value="Genomic_DNA"/>
</dbReference>
<accession>A0ABX3EU31</accession>
<keyword evidence="2" id="KW-1185">Reference proteome</keyword>
<dbReference type="RefSeq" id="WP_074106313.1">
    <property type="nucleotide sequence ID" value="NZ_LVWI01000001.1"/>
</dbReference>
<evidence type="ECO:0000313" key="1">
    <source>
        <dbReference type="EMBL" id="OKP91712.1"/>
    </source>
</evidence>
<protein>
    <submittedName>
        <fullName evidence="1">Pyridoxamine 5-phosphate oxidase</fullName>
    </submittedName>
</protein>
<reference evidence="1 2" key="1">
    <citation type="submission" date="2016-03" db="EMBL/GenBank/DDBJ databases">
        <authorList>
            <person name="Sant'Anna F.H."/>
            <person name="Ambrosini A."/>
            <person name="Souza R."/>
            <person name="Bach E."/>
            <person name="Fernandes G."/>
            <person name="Balsanelli E."/>
            <person name="Baura V.A."/>
            <person name="Souza E.M."/>
            <person name="Passaglia L."/>
        </authorList>
    </citation>
    <scope>NUCLEOTIDE SEQUENCE [LARGE SCALE GENOMIC DNA]</scope>
    <source>
        <strain evidence="1 2">P26E</strain>
    </source>
</reference>
<dbReference type="Gene3D" id="2.30.110.10">
    <property type="entry name" value="Electron Transport, Fmn-binding Protein, Chain A"/>
    <property type="match status" value="1"/>
</dbReference>
<proteinExistence type="predicted"/>
<organism evidence="1 2">
    <name type="scientific">Paenibacillus helianthi</name>
    <dbReference type="NCBI Taxonomy" id="1349432"/>
    <lineage>
        <taxon>Bacteria</taxon>
        <taxon>Bacillati</taxon>
        <taxon>Bacillota</taxon>
        <taxon>Bacilli</taxon>
        <taxon>Bacillales</taxon>
        <taxon>Paenibacillaceae</taxon>
        <taxon>Paenibacillus</taxon>
    </lineage>
</organism>
<gene>
    <name evidence="1" type="ORF">A3844_00900</name>
</gene>